<keyword evidence="4" id="KW-1185">Reference proteome</keyword>
<accession>A0ABT5UET0</accession>
<dbReference type="Proteomes" id="UP001528823">
    <property type="component" value="Unassembled WGS sequence"/>
</dbReference>
<comment type="caution">
    <text evidence="3">The sequence shown here is derived from an EMBL/GenBank/DDBJ whole genome shotgun (WGS) entry which is preliminary data.</text>
</comment>
<evidence type="ECO:0000313" key="4">
    <source>
        <dbReference type="Proteomes" id="UP001528823"/>
    </source>
</evidence>
<dbReference type="SUPFAM" id="SSF56059">
    <property type="entry name" value="Glutathione synthetase ATP-binding domain-like"/>
    <property type="match status" value="1"/>
</dbReference>
<evidence type="ECO:0000259" key="2">
    <source>
        <dbReference type="PROSITE" id="PS50975"/>
    </source>
</evidence>
<name>A0ABT5UET0_9GAMM</name>
<dbReference type="PROSITE" id="PS50975">
    <property type="entry name" value="ATP_GRASP"/>
    <property type="match status" value="1"/>
</dbReference>
<sequence>MTNAPVYENALIEQAVNPTFANRPVHPGMPPLDLSGKAVSFFEFWPTQLVYLPVVVQWLLLAIRYRSLNLPLIANPNIPLGGMVGEAKSDVFKLAKRDAKQFIAPAISFVTDKKNTAREQAARAVDMLASQGMQLPLIAKPDIGCRGVGVRIVRDQQQLADYIEGFPNQASLILQELVPYEAEAGIFYIRYPGEEQGQIFSITLKYAPYVFGNGTDNLRTLIETDPRASKIAHLYLARHQQHLDKILPKGQPFRLAFAGSHSRGSIFRDGKQLITPELTAKLDEITKDIDEFYYGRLDVRFKDAELLKQGRDFKIVEINGASSEATHIWDRGASLKDVYKALFYQYKTLFEIGAINRQRGFKTPSLKALWQAYKKEKMLVANYPATE</sequence>
<evidence type="ECO:0000313" key="3">
    <source>
        <dbReference type="EMBL" id="MDE1464887.1"/>
    </source>
</evidence>
<evidence type="ECO:0000256" key="1">
    <source>
        <dbReference type="PROSITE-ProRule" id="PRU00409"/>
    </source>
</evidence>
<proteinExistence type="predicted"/>
<keyword evidence="1" id="KW-0067">ATP-binding</keyword>
<gene>
    <name evidence="3" type="ORF">ORQ98_23265</name>
</gene>
<organism evidence="3 4">
    <name type="scientific">Spartinivicinus poritis</name>
    <dbReference type="NCBI Taxonomy" id="2994640"/>
    <lineage>
        <taxon>Bacteria</taxon>
        <taxon>Pseudomonadati</taxon>
        <taxon>Pseudomonadota</taxon>
        <taxon>Gammaproteobacteria</taxon>
        <taxon>Oceanospirillales</taxon>
        <taxon>Zooshikellaceae</taxon>
        <taxon>Spartinivicinus</taxon>
    </lineage>
</organism>
<dbReference type="EMBL" id="JAPMOU010000045">
    <property type="protein sequence ID" value="MDE1464887.1"/>
    <property type="molecule type" value="Genomic_DNA"/>
</dbReference>
<reference evidence="3 4" key="1">
    <citation type="submission" date="2022-11" db="EMBL/GenBank/DDBJ databases">
        <title>Spartinivicinus poritis sp. nov., isolated from scleractinian coral Porites lutea.</title>
        <authorList>
            <person name="Zhang G."/>
            <person name="Cai L."/>
            <person name="Wei Q."/>
        </authorList>
    </citation>
    <scope>NUCLEOTIDE SEQUENCE [LARGE SCALE GENOMIC DNA]</scope>
    <source>
        <strain evidence="3 4">A2-2</strain>
    </source>
</reference>
<dbReference type="RefSeq" id="WP_274691195.1">
    <property type="nucleotide sequence ID" value="NZ_JAPMOU010000045.1"/>
</dbReference>
<protein>
    <submittedName>
        <fullName evidence="3">ATP-grasp domain-containing protein</fullName>
    </submittedName>
</protein>
<keyword evidence="1" id="KW-0547">Nucleotide-binding</keyword>
<dbReference type="InterPro" id="IPR011761">
    <property type="entry name" value="ATP-grasp"/>
</dbReference>
<feature type="domain" description="ATP-grasp" evidence="2">
    <location>
        <begin position="100"/>
        <end position="344"/>
    </location>
</feature>